<protein>
    <submittedName>
        <fullName evidence="1">Uncharacterized protein</fullName>
    </submittedName>
</protein>
<comment type="caution">
    <text evidence="1">The sequence shown here is derived from an EMBL/GenBank/DDBJ whole genome shotgun (WGS) entry which is preliminary data.</text>
</comment>
<accession>A0AAV4A7S7</accession>
<dbReference type="AlphaFoldDB" id="A0AAV4A7S7"/>
<evidence type="ECO:0000313" key="2">
    <source>
        <dbReference type="Proteomes" id="UP000735302"/>
    </source>
</evidence>
<organism evidence="1 2">
    <name type="scientific">Plakobranchus ocellatus</name>
    <dbReference type="NCBI Taxonomy" id="259542"/>
    <lineage>
        <taxon>Eukaryota</taxon>
        <taxon>Metazoa</taxon>
        <taxon>Spiralia</taxon>
        <taxon>Lophotrochozoa</taxon>
        <taxon>Mollusca</taxon>
        <taxon>Gastropoda</taxon>
        <taxon>Heterobranchia</taxon>
        <taxon>Euthyneura</taxon>
        <taxon>Panpulmonata</taxon>
        <taxon>Sacoglossa</taxon>
        <taxon>Placobranchoidea</taxon>
        <taxon>Plakobranchidae</taxon>
        <taxon>Plakobranchus</taxon>
    </lineage>
</organism>
<sequence>MTRDCQRLPDISSERASRETGQGTELLLSAAVVLYLGQREVFTCGRFPISKQKKFKNLRSVLTHCADVNGMCFYHRDDRNCCNVELVAAAIDRVNKNSTAIRTRISWDRAAFDANPTGTTNHQPGVAYALVYFRTGQRLMHTPDTTNHQPGVAYTLVISQRRLLLPSLRYVL</sequence>
<keyword evidence="2" id="KW-1185">Reference proteome</keyword>
<gene>
    <name evidence="1" type="ORF">PoB_002878400</name>
</gene>
<evidence type="ECO:0000313" key="1">
    <source>
        <dbReference type="EMBL" id="GFO02279.1"/>
    </source>
</evidence>
<dbReference type="EMBL" id="BLXT01003580">
    <property type="protein sequence ID" value="GFO02279.1"/>
    <property type="molecule type" value="Genomic_DNA"/>
</dbReference>
<name>A0AAV4A7S7_9GAST</name>
<dbReference type="Proteomes" id="UP000735302">
    <property type="component" value="Unassembled WGS sequence"/>
</dbReference>
<reference evidence="1 2" key="1">
    <citation type="journal article" date="2021" name="Elife">
        <title>Chloroplast acquisition without the gene transfer in kleptoplastic sea slugs, Plakobranchus ocellatus.</title>
        <authorList>
            <person name="Maeda T."/>
            <person name="Takahashi S."/>
            <person name="Yoshida T."/>
            <person name="Shimamura S."/>
            <person name="Takaki Y."/>
            <person name="Nagai Y."/>
            <person name="Toyoda A."/>
            <person name="Suzuki Y."/>
            <person name="Arimoto A."/>
            <person name="Ishii H."/>
            <person name="Satoh N."/>
            <person name="Nishiyama T."/>
            <person name="Hasebe M."/>
            <person name="Maruyama T."/>
            <person name="Minagawa J."/>
            <person name="Obokata J."/>
            <person name="Shigenobu S."/>
        </authorList>
    </citation>
    <scope>NUCLEOTIDE SEQUENCE [LARGE SCALE GENOMIC DNA]</scope>
</reference>
<proteinExistence type="predicted"/>